<proteinExistence type="inferred from homology"/>
<dbReference type="PANTHER" id="PTHR11592:SF40">
    <property type="entry name" value="THIOREDOXIN_GLUTATHIONE PEROXIDASE BTUE"/>
    <property type="match status" value="1"/>
</dbReference>
<evidence type="ECO:0000313" key="5">
    <source>
        <dbReference type="EMBL" id="UXD87196.1"/>
    </source>
</evidence>
<comment type="similarity">
    <text evidence="1 4">Belongs to the glutathione peroxidase family.</text>
</comment>
<dbReference type="EMBL" id="CP054475">
    <property type="protein sequence ID" value="UXD87196.1"/>
    <property type="molecule type" value="Genomic_DNA"/>
</dbReference>
<dbReference type="InterPro" id="IPR000889">
    <property type="entry name" value="Glutathione_peroxidase"/>
</dbReference>
<evidence type="ECO:0000256" key="4">
    <source>
        <dbReference type="RuleBase" id="RU000499"/>
    </source>
</evidence>
<evidence type="ECO:0000256" key="3">
    <source>
        <dbReference type="ARBA" id="ARBA00023002"/>
    </source>
</evidence>
<dbReference type="Gene3D" id="3.40.30.10">
    <property type="entry name" value="Glutaredoxin"/>
    <property type="match status" value="1"/>
</dbReference>
<evidence type="ECO:0000256" key="1">
    <source>
        <dbReference type="ARBA" id="ARBA00006926"/>
    </source>
</evidence>
<dbReference type="InterPro" id="IPR029760">
    <property type="entry name" value="GPX_CS"/>
</dbReference>
<dbReference type="InterPro" id="IPR029759">
    <property type="entry name" value="GPX_AS"/>
</dbReference>
<dbReference type="Pfam" id="PF00255">
    <property type="entry name" value="GSHPx"/>
    <property type="match status" value="1"/>
</dbReference>
<gene>
    <name evidence="5" type="ORF">HUF19_07025</name>
</gene>
<protein>
    <recommendedName>
        <fullName evidence="4">Glutathione peroxidase</fullName>
    </recommendedName>
</protein>
<dbReference type="GO" id="GO:0004601">
    <property type="term" value="F:peroxidase activity"/>
    <property type="evidence" value="ECO:0007669"/>
    <property type="project" value="UniProtKB-KW"/>
</dbReference>
<dbReference type="RefSeq" id="WP_260999115.1">
    <property type="nucleotide sequence ID" value="NZ_CP054475.1"/>
</dbReference>
<dbReference type="PIRSF" id="PIRSF000303">
    <property type="entry name" value="Glutathion_perox"/>
    <property type="match status" value="1"/>
</dbReference>
<evidence type="ECO:0000313" key="6">
    <source>
        <dbReference type="Proteomes" id="UP001065322"/>
    </source>
</evidence>
<dbReference type="PANTHER" id="PTHR11592">
    <property type="entry name" value="GLUTATHIONE PEROXIDASE"/>
    <property type="match status" value="1"/>
</dbReference>
<dbReference type="PRINTS" id="PR01011">
    <property type="entry name" value="GLUTPROXDASE"/>
</dbReference>
<keyword evidence="6" id="KW-1185">Reference proteome</keyword>
<keyword evidence="3 4" id="KW-0560">Oxidoreductase</keyword>
<reference evidence="6" key="1">
    <citation type="submission" date="2020-06" db="EMBL/GenBank/DDBJ databases">
        <title>Thalassolituus marinus alknpb1M-1, a hydrocarbon-degrading bacterium isolated from the deep-sea overlying water using an in-situ strategy from the South China Sea basin.</title>
        <authorList>
            <person name="Dong C."/>
            <person name="Chen Y."/>
            <person name="Shao Z."/>
        </authorList>
    </citation>
    <scope>NUCLEOTIDE SEQUENCE [LARGE SCALE GENOMIC DNA]</scope>
    <source>
        <strain evidence="6">alknpb1M-1</strain>
    </source>
</reference>
<dbReference type="CDD" id="cd00340">
    <property type="entry name" value="GSH_Peroxidase"/>
    <property type="match status" value="1"/>
</dbReference>
<sequence length="179" mass="19498">MSIYDIEVKTLQGDQTTLAAYRGKVLLVVNVASKCGLTPQYEGLEALYKAEEAKGLEVLGFPCNQFLGQEPGSEEEIQQFCSLTYDVTFPMFAKIEVNGAGRHPLYQQLIAAQPKAVAGGALKEKLAAKDLLPANDSDIMWNFEKFLIGKDGTVLARFAPDLQVSDEVVADAIQRALQA</sequence>
<dbReference type="PROSITE" id="PS51355">
    <property type="entry name" value="GLUTATHIONE_PEROXID_3"/>
    <property type="match status" value="1"/>
</dbReference>
<accession>A0ABY6A8A8</accession>
<dbReference type="PROSITE" id="PS00460">
    <property type="entry name" value="GLUTATHIONE_PEROXID_1"/>
    <property type="match status" value="1"/>
</dbReference>
<keyword evidence="2 4" id="KW-0575">Peroxidase</keyword>
<dbReference type="PROSITE" id="PS00763">
    <property type="entry name" value="GLUTATHIONE_PEROXID_2"/>
    <property type="match status" value="1"/>
</dbReference>
<dbReference type="InterPro" id="IPR036249">
    <property type="entry name" value="Thioredoxin-like_sf"/>
</dbReference>
<organism evidence="5 6">
    <name type="scientific">Thalassolituus hydrocarboniclasticus</name>
    <dbReference type="NCBI Taxonomy" id="2742796"/>
    <lineage>
        <taxon>Bacteria</taxon>
        <taxon>Pseudomonadati</taxon>
        <taxon>Pseudomonadota</taxon>
        <taxon>Gammaproteobacteria</taxon>
        <taxon>Oceanospirillales</taxon>
        <taxon>Oceanospirillaceae</taxon>
        <taxon>Thalassolituus</taxon>
    </lineage>
</organism>
<dbReference type="SUPFAM" id="SSF52833">
    <property type="entry name" value="Thioredoxin-like"/>
    <property type="match status" value="1"/>
</dbReference>
<evidence type="ECO:0000256" key="2">
    <source>
        <dbReference type="ARBA" id="ARBA00022559"/>
    </source>
</evidence>
<dbReference type="Proteomes" id="UP001065322">
    <property type="component" value="Chromosome"/>
</dbReference>
<name>A0ABY6A8A8_9GAMM</name>